<dbReference type="STRING" id="27835.A0A0N4Y7S5"/>
<reference evidence="4" key="1">
    <citation type="submission" date="2017-02" db="UniProtKB">
        <authorList>
            <consortium name="WormBaseParasite"/>
        </authorList>
    </citation>
    <scope>IDENTIFICATION</scope>
</reference>
<evidence type="ECO:0000313" key="2">
    <source>
        <dbReference type="EMBL" id="VDL75820.1"/>
    </source>
</evidence>
<dbReference type="WBParaSite" id="NBR_0001223001-mRNA-1">
    <property type="protein sequence ID" value="NBR_0001223001-mRNA-1"/>
    <property type="gene ID" value="NBR_0001223001"/>
</dbReference>
<dbReference type="EMBL" id="UYSL01020699">
    <property type="protein sequence ID" value="VDL75820.1"/>
    <property type="molecule type" value="Genomic_DNA"/>
</dbReference>
<evidence type="ECO:0000256" key="1">
    <source>
        <dbReference type="SAM" id="MobiDB-lite"/>
    </source>
</evidence>
<evidence type="ECO:0000313" key="4">
    <source>
        <dbReference type="WBParaSite" id="NBR_0001223001-mRNA-1"/>
    </source>
</evidence>
<evidence type="ECO:0000313" key="3">
    <source>
        <dbReference type="Proteomes" id="UP000271162"/>
    </source>
</evidence>
<proteinExistence type="predicted"/>
<name>A0A0N4Y7S5_NIPBR</name>
<sequence length="124" mass="14346">MLNTRPLVHVEAEEQEQQVLRPIDFLQNQFEVAPPLKGADEDLQDPEYETPAERAKSLTKKQLMLALASSVKNADRFWEQWQHQYLTSLREQHTRTVSSKRGSRITPKVGQIVLICDTIQPRHS</sequence>
<accession>A0A0N4Y7S5</accession>
<feature type="region of interest" description="Disordered" evidence="1">
    <location>
        <begin position="36"/>
        <end position="55"/>
    </location>
</feature>
<protein>
    <submittedName>
        <fullName evidence="4">DUF5641 domain-containing protein</fullName>
    </submittedName>
</protein>
<dbReference type="AlphaFoldDB" id="A0A0N4Y7S5"/>
<feature type="compositionally biased region" description="Acidic residues" evidence="1">
    <location>
        <begin position="41"/>
        <end position="50"/>
    </location>
</feature>
<dbReference type="Proteomes" id="UP000271162">
    <property type="component" value="Unassembled WGS sequence"/>
</dbReference>
<reference evidence="2 3" key="2">
    <citation type="submission" date="2018-11" db="EMBL/GenBank/DDBJ databases">
        <authorList>
            <consortium name="Pathogen Informatics"/>
        </authorList>
    </citation>
    <scope>NUCLEOTIDE SEQUENCE [LARGE SCALE GENOMIC DNA]</scope>
</reference>
<organism evidence="4">
    <name type="scientific">Nippostrongylus brasiliensis</name>
    <name type="common">Rat hookworm</name>
    <dbReference type="NCBI Taxonomy" id="27835"/>
    <lineage>
        <taxon>Eukaryota</taxon>
        <taxon>Metazoa</taxon>
        <taxon>Ecdysozoa</taxon>
        <taxon>Nematoda</taxon>
        <taxon>Chromadorea</taxon>
        <taxon>Rhabditida</taxon>
        <taxon>Rhabditina</taxon>
        <taxon>Rhabditomorpha</taxon>
        <taxon>Strongyloidea</taxon>
        <taxon>Heligmosomidae</taxon>
        <taxon>Nippostrongylus</taxon>
    </lineage>
</organism>
<gene>
    <name evidence="2" type="ORF">NBR_LOCUS12231</name>
</gene>
<keyword evidence="3" id="KW-1185">Reference proteome</keyword>